<dbReference type="STRING" id="168384.SAMN05660368_03371"/>
<evidence type="ECO:0000313" key="3">
    <source>
        <dbReference type="Proteomes" id="UP000005561"/>
    </source>
</evidence>
<evidence type="ECO:0000313" key="2">
    <source>
        <dbReference type="EMBL" id="EET59052.1"/>
    </source>
</evidence>
<dbReference type="EMBL" id="ACCL02000022">
    <property type="protein sequence ID" value="EET59052.1"/>
    <property type="molecule type" value="Genomic_DNA"/>
</dbReference>
<organism evidence="2 3">
    <name type="scientific">Marvinbryantia formatexigens DSM 14469</name>
    <dbReference type="NCBI Taxonomy" id="478749"/>
    <lineage>
        <taxon>Bacteria</taxon>
        <taxon>Bacillati</taxon>
        <taxon>Bacillota</taxon>
        <taxon>Clostridia</taxon>
        <taxon>Lachnospirales</taxon>
        <taxon>Lachnospiraceae</taxon>
        <taxon>Marvinbryantia</taxon>
    </lineage>
</organism>
<comment type="caution">
    <text evidence="2">The sequence shown here is derived from an EMBL/GenBank/DDBJ whole genome shotgun (WGS) entry which is preliminary data.</text>
</comment>
<reference evidence="2" key="1">
    <citation type="submission" date="2009-07" db="EMBL/GenBank/DDBJ databases">
        <authorList>
            <person name="Weinstock G."/>
            <person name="Sodergren E."/>
            <person name="Clifton S."/>
            <person name="Fulton L."/>
            <person name="Fulton B."/>
            <person name="Courtney L."/>
            <person name="Fronick C."/>
            <person name="Harrison M."/>
            <person name="Strong C."/>
            <person name="Farmer C."/>
            <person name="Delahaunty K."/>
            <person name="Markovic C."/>
            <person name="Hall O."/>
            <person name="Minx P."/>
            <person name="Tomlinson C."/>
            <person name="Mitreva M."/>
            <person name="Nelson J."/>
            <person name="Hou S."/>
            <person name="Wollam A."/>
            <person name="Pepin K.H."/>
            <person name="Johnson M."/>
            <person name="Bhonagiri V."/>
            <person name="Nash W.E."/>
            <person name="Warren W."/>
            <person name="Chinwalla A."/>
            <person name="Mardis E.R."/>
            <person name="Wilson R.K."/>
        </authorList>
    </citation>
    <scope>NUCLEOTIDE SEQUENCE [LARGE SCALE GENOMIC DNA]</scope>
    <source>
        <strain evidence="2">DSM 14469</strain>
    </source>
</reference>
<keyword evidence="3" id="KW-1185">Reference proteome</keyword>
<proteinExistence type="predicted"/>
<dbReference type="AlphaFoldDB" id="C6LJX4"/>
<dbReference type="RefSeq" id="WP_006863724.1">
    <property type="nucleotide sequence ID" value="NZ_ACCL02000022.1"/>
</dbReference>
<sequence length="238" mass="26680">MNANEQKRFSDQIVKIQTDRKLIATYDRLRYASLTNYAQLHAKGEYSENGRKVHSLIGVTVQDYSNGTGQNNIITQFNLAPEQIQFFLSKITAGFQEYEWSQSKIYGAPDGQGYSTAQQFSISRHATDPNGRPMKSPWRIQIVNGKGIKIQNQNGGAYMKAGSFITEKTAFIQLTDMDLYTLLMRTASYISNWESCISSALITNGKQAYANQQAQKQMQAQAQNGQYQNPAQASPYAA</sequence>
<feature type="region of interest" description="Disordered" evidence="1">
    <location>
        <begin position="218"/>
        <end position="238"/>
    </location>
</feature>
<protein>
    <submittedName>
        <fullName evidence="2">Uncharacterized protein</fullName>
    </submittedName>
</protein>
<gene>
    <name evidence="2" type="ORF">BRYFOR_08961</name>
</gene>
<accession>C6LJX4</accession>
<dbReference type="eggNOG" id="ENOG502ZAPY">
    <property type="taxonomic scope" value="Bacteria"/>
</dbReference>
<dbReference type="OrthoDB" id="1825158at2"/>
<evidence type="ECO:0000256" key="1">
    <source>
        <dbReference type="SAM" id="MobiDB-lite"/>
    </source>
</evidence>
<dbReference type="Proteomes" id="UP000005561">
    <property type="component" value="Unassembled WGS sequence"/>
</dbReference>
<name>C6LJX4_9FIRM</name>